<evidence type="ECO:0000259" key="9">
    <source>
        <dbReference type="PROSITE" id="PS50850"/>
    </source>
</evidence>
<evidence type="ECO:0000256" key="4">
    <source>
        <dbReference type="ARBA" id="ARBA00022989"/>
    </source>
</evidence>
<feature type="domain" description="Major facilitator superfamily (MFS) profile" evidence="9">
    <location>
        <begin position="55"/>
        <end position="567"/>
    </location>
</feature>
<comment type="subcellular location">
    <subcellularLocation>
        <location evidence="1">Membrane</location>
        <topology evidence="1">Multi-pass membrane protein</topology>
    </subcellularLocation>
</comment>
<dbReference type="SUPFAM" id="SSF103473">
    <property type="entry name" value="MFS general substrate transporter"/>
    <property type="match status" value="1"/>
</dbReference>
<evidence type="ECO:0000313" key="10">
    <source>
        <dbReference type="EMBL" id="EKC37017.1"/>
    </source>
</evidence>
<dbReference type="PANTHER" id="PTHR23505">
    <property type="entry name" value="SPINSTER"/>
    <property type="match status" value="1"/>
</dbReference>
<dbReference type="HOGENOM" id="CLU_001265_5_12_1"/>
<keyword evidence="3 8" id="KW-0812">Transmembrane</keyword>
<dbReference type="PROSITE" id="PS50850">
    <property type="entry name" value="MFS"/>
    <property type="match status" value="1"/>
</dbReference>
<proteinExistence type="inferred from homology"/>
<dbReference type="InterPro" id="IPR020846">
    <property type="entry name" value="MFS_dom"/>
</dbReference>
<feature type="transmembrane region" description="Helical" evidence="8">
    <location>
        <begin position="536"/>
        <end position="560"/>
    </location>
</feature>
<dbReference type="PANTHER" id="PTHR23505:SF79">
    <property type="entry name" value="PROTEIN SPINSTER"/>
    <property type="match status" value="1"/>
</dbReference>
<feature type="transmembrane region" description="Helical" evidence="8">
    <location>
        <begin position="238"/>
        <end position="257"/>
    </location>
</feature>
<reference evidence="10" key="1">
    <citation type="journal article" date="2012" name="Nature">
        <title>The oyster genome reveals stress adaptation and complexity of shell formation.</title>
        <authorList>
            <person name="Zhang G."/>
            <person name="Fang X."/>
            <person name="Guo X."/>
            <person name="Li L."/>
            <person name="Luo R."/>
            <person name="Xu F."/>
            <person name="Yang P."/>
            <person name="Zhang L."/>
            <person name="Wang X."/>
            <person name="Qi H."/>
            <person name="Xiong Z."/>
            <person name="Que H."/>
            <person name="Xie Y."/>
            <person name="Holland P.W."/>
            <person name="Paps J."/>
            <person name="Zhu Y."/>
            <person name="Wu F."/>
            <person name="Chen Y."/>
            <person name="Wang J."/>
            <person name="Peng C."/>
            <person name="Meng J."/>
            <person name="Yang L."/>
            <person name="Liu J."/>
            <person name="Wen B."/>
            <person name="Zhang N."/>
            <person name="Huang Z."/>
            <person name="Zhu Q."/>
            <person name="Feng Y."/>
            <person name="Mount A."/>
            <person name="Hedgecock D."/>
            <person name="Xu Z."/>
            <person name="Liu Y."/>
            <person name="Domazet-Loso T."/>
            <person name="Du Y."/>
            <person name="Sun X."/>
            <person name="Zhang S."/>
            <person name="Liu B."/>
            <person name="Cheng P."/>
            <person name="Jiang X."/>
            <person name="Li J."/>
            <person name="Fan D."/>
            <person name="Wang W."/>
            <person name="Fu W."/>
            <person name="Wang T."/>
            <person name="Wang B."/>
            <person name="Zhang J."/>
            <person name="Peng Z."/>
            <person name="Li Y."/>
            <person name="Li N."/>
            <person name="Wang J."/>
            <person name="Chen M."/>
            <person name="He Y."/>
            <person name="Tan F."/>
            <person name="Song X."/>
            <person name="Zheng Q."/>
            <person name="Huang R."/>
            <person name="Yang H."/>
            <person name="Du X."/>
            <person name="Chen L."/>
            <person name="Yang M."/>
            <person name="Gaffney P.M."/>
            <person name="Wang S."/>
            <person name="Luo L."/>
            <person name="She Z."/>
            <person name="Ming Y."/>
            <person name="Huang W."/>
            <person name="Zhang S."/>
            <person name="Huang B."/>
            <person name="Zhang Y."/>
            <person name="Qu T."/>
            <person name="Ni P."/>
            <person name="Miao G."/>
            <person name="Wang J."/>
            <person name="Wang Q."/>
            <person name="Steinberg C.E."/>
            <person name="Wang H."/>
            <person name="Li N."/>
            <person name="Qian L."/>
            <person name="Zhang G."/>
            <person name="Li Y."/>
            <person name="Yang H."/>
            <person name="Liu X."/>
            <person name="Wang J."/>
            <person name="Yin Y."/>
            <person name="Wang J."/>
        </authorList>
    </citation>
    <scope>NUCLEOTIDE SEQUENCE [LARGE SCALE GENOMIC DNA]</scope>
    <source>
        <strain evidence="10">05x7-T-G4-1.051#20</strain>
    </source>
</reference>
<feature type="compositionally biased region" description="Basic and acidic residues" evidence="7">
    <location>
        <begin position="26"/>
        <end position="39"/>
    </location>
</feature>
<feature type="transmembrane region" description="Helical" evidence="8">
    <location>
        <begin position="197"/>
        <end position="218"/>
    </location>
</feature>
<gene>
    <name evidence="10" type="ORF">CGI_10026002</name>
</gene>
<name>K1QJV5_MAGGI</name>
<feature type="region of interest" description="Disordered" evidence="7">
    <location>
        <begin position="14"/>
        <end position="39"/>
    </location>
</feature>
<feature type="transmembrane region" description="Helical" evidence="8">
    <location>
        <begin position="498"/>
        <end position="516"/>
    </location>
</feature>
<evidence type="ECO:0000256" key="7">
    <source>
        <dbReference type="SAM" id="MobiDB-lite"/>
    </source>
</evidence>
<feature type="transmembrane region" description="Helical" evidence="8">
    <location>
        <begin position="143"/>
        <end position="164"/>
    </location>
</feature>
<dbReference type="CDD" id="cd17328">
    <property type="entry name" value="MFS_spinster_like"/>
    <property type="match status" value="1"/>
</dbReference>
<protein>
    <submittedName>
        <fullName evidence="10">Spinster-like protein 2</fullName>
    </submittedName>
</protein>
<dbReference type="Gene3D" id="1.20.1250.20">
    <property type="entry name" value="MFS general substrate transporter like domains"/>
    <property type="match status" value="2"/>
</dbReference>
<feature type="transmembrane region" description="Helical" evidence="8">
    <location>
        <begin position="51"/>
        <end position="68"/>
    </location>
</feature>
<evidence type="ECO:0000256" key="2">
    <source>
        <dbReference type="ARBA" id="ARBA00022448"/>
    </source>
</evidence>
<feature type="transmembrane region" description="Helical" evidence="8">
    <location>
        <begin position="464"/>
        <end position="486"/>
    </location>
</feature>
<keyword evidence="2" id="KW-0813">Transport</keyword>
<dbReference type="InParanoid" id="K1QJV5"/>
<evidence type="ECO:0000256" key="6">
    <source>
        <dbReference type="ARBA" id="ARBA00024338"/>
    </source>
</evidence>
<feature type="transmembrane region" description="Helical" evidence="8">
    <location>
        <begin position="437"/>
        <end position="458"/>
    </location>
</feature>
<accession>K1QJV5</accession>
<feature type="transmembrane region" description="Helical" evidence="8">
    <location>
        <begin position="405"/>
        <end position="425"/>
    </location>
</feature>
<dbReference type="Pfam" id="PF07690">
    <property type="entry name" value="MFS_1"/>
    <property type="match status" value="1"/>
</dbReference>
<keyword evidence="4 8" id="KW-1133">Transmembrane helix</keyword>
<evidence type="ECO:0000256" key="8">
    <source>
        <dbReference type="SAM" id="Phobius"/>
    </source>
</evidence>
<evidence type="ECO:0000256" key="3">
    <source>
        <dbReference type="ARBA" id="ARBA00022692"/>
    </source>
</evidence>
<dbReference type="InterPro" id="IPR036259">
    <property type="entry name" value="MFS_trans_sf"/>
</dbReference>
<dbReference type="InterPro" id="IPR011701">
    <property type="entry name" value="MFS"/>
</dbReference>
<dbReference type="FunCoup" id="K1QJV5">
    <property type="interactions" value="12"/>
</dbReference>
<dbReference type="EMBL" id="JH818173">
    <property type="protein sequence ID" value="EKC37017.1"/>
    <property type="molecule type" value="Genomic_DNA"/>
</dbReference>
<dbReference type="GO" id="GO:0022857">
    <property type="term" value="F:transmembrane transporter activity"/>
    <property type="evidence" value="ECO:0007669"/>
    <property type="project" value="InterPro"/>
</dbReference>
<organism evidence="10">
    <name type="scientific">Magallana gigas</name>
    <name type="common">Pacific oyster</name>
    <name type="synonym">Crassostrea gigas</name>
    <dbReference type="NCBI Taxonomy" id="29159"/>
    <lineage>
        <taxon>Eukaryota</taxon>
        <taxon>Metazoa</taxon>
        <taxon>Spiralia</taxon>
        <taxon>Lophotrochozoa</taxon>
        <taxon>Mollusca</taxon>
        <taxon>Bivalvia</taxon>
        <taxon>Autobranchia</taxon>
        <taxon>Pteriomorphia</taxon>
        <taxon>Ostreida</taxon>
        <taxon>Ostreoidea</taxon>
        <taxon>Ostreidae</taxon>
        <taxon>Magallana</taxon>
    </lineage>
</organism>
<feature type="transmembrane region" description="Helical" evidence="8">
    <location>
        <begin position="264"/>
        <end position="284"/>
    </location>
</feature>
<dbReference type="AlphaFoldDB" id="K1QJV5"/>
<evidence type="ECO:0000256" key="5">
    <source>
        <dbReference type="ARBA" id="ARBA00023136"/>
    </source>
</evidence>
<comment type="similarity">
    <text evidence="6">Belongs to the major facilitator superfamily. Spinster (TC 2.A.1.49) family.</text>
</comment>
<dbReference type="InterPro" id="IPR044770">
    <property type="entry name" value="MFS_spinster-like"/>
</dbReference>
<evidence type="ECO:0000256" key="1">
    <source>
        <dbReference type="ARBA" id="ARBA00004141"/>
    </source>
</evidence>
<sequence>MSLQNFERVNLLSEHGETEQDELDTDMEKMEKEPEAKVEEEVPWYRTLTPYKLYVLLILLVTYLLNQLDRYMLAISSKAMAQEIHFGDKACMKNTSAQDSDFNGLKCETFSSADSCRNATSNLTHATGLCYYDYNGQGLEYQIVAGPAFTVIYTFGGIFISYAAEKYNRKAMLAACLMFWSVMTLLTGFVKEYWQLVILRFGLGFGESGCGPFAVSILTDYFTPETRGFALGIYNWGIYFGYSMSYAFGNFISLANINGQGWRWTFILSGIPGLAVGLLMLVSLKEPERNQNQLELSGTACQRLGRTLKNFCSPSLLLICLAGSIRNAYWSDARADRKVSVLDPLGWGEFQRAFRRVHLRPTGQETGAILENSCHWSQFAGYVFAYNTQLYFTQIGQTPEQIGKYLSWIPLVGGSFSVLLGGFISDRLVRRLGLYSRILVIGVSLLIAAPFAAGTLYFDPPGAYFFQIPTYIFGEMWVGITLAVVVELVPSEIKTTAVAAYLFIISNIGGNANLLVPPLAQHFESQNYSKSDSLRYALYIMYPGPYVYGALVYLCSLLVIRRDKRKAAKENYKSDE</sequence>
<feature type="transmembrane region" description="Helical" evidence="8">
    <location>
        <begin position="170"/>
        <end position="190"/>
    </location>
</feature>
<keyword evidence="5 8" id="KW-0472">Membrane</keyword>
<dbReference type="GO" id="GO:0016020">
    <property type="term" value="C:membrane"/>
    <property type="evidence" value="ECO:0007669"/>
    <property type="project" value="UniProtKB-SubCell"/>
</dbReference>